<dbReference type="RefSeq" id="WP_217067297.1">
    <property type="nucleotide sequence ID" value="NZ_JAHQCS010000121.1"/>
</dbReference>
<accession>A0ABS6JHL3</accession>
<evidence type="ECO:0000256" key="1">
    <source>
        <dbReference type="SAM" id="MobiDB-lite"/>
    </source>
</evidence>
<dbReference type="Proteomes" id="UP000784880">
    <property type="component" value="Unassembled WGS sequence"/>
</dbReference>
<organism evidence="2 3">
    <name type="scientific">Evansella tamaricis</name>
    <dbReference type="NCBI Taxonomy" id="2069301"/>
    <lineage>
        <taxon>Bacteria</taxon>
        <taxon>Bacillati</taxon>
        <taxon>Bacillota</taxon>
        <taxon>Bacilli</taxon>
        <taxon>Bacillales</taxon>
        <taxon>Bacillaceae</taxon>
        <taxon>Evansella</taxon>
    </lineage>
</organism>
<reference evidence="2 3" key="1">
    <citation type="submission" date="2021-06" db="EMBL/GenBank/DDBJ databases">
        <title>Bacillus sp. RD4P76, an endophyte from a halophyte.</title>
        <authorList>
            <person name="Sun J.-Q."/>
        </authorList>
    </citation>
    <scope>NUCLEOTIDE SEQUENCE [LARGE SCALE GENOMIC DNA]</scope>
    <source>
        <strain evidence="2 3">CGMCC 1.15917</strain>
    </source>
</reference>
<feature type="region of interest" description="Disordered" evidence="1">
    <location>
        <begin position="1"/>
        <end position="50"/>
    </location>
</feature>
<sequence>MAKQKASRSQNQKVPGDRSVNPLGKSPDDMHAGEVVSQGQEAAKKSNTKR</sequence>
<keyword evidence="3" id="KW-1185">Reference proteome</keyword>
<name>A0ABS6JHL3_9BACI</name>
<protein>
    <submittedName>
        <fullName evidence="2">Uncharacterized protein</fullName>
    </submittedName>
</protein>
<evidence type="ECO:0000313" key="3">
    <source>
        <dbReference type="Proteomes" id="UP000784880"/>
    </source>
</evidence>
<proteinExistence type="predicted"/>
<dbReference type="EMBL" id="JAHQCS010000121">
    <property type="protein sequence ID" value="MBU9713127.1"/>
    <property type="molecule type" value="Genomic_DNA"/>
</dbReference>
<evidence type="ECO:0000313" key="2">
    <source>
        <dbReference type="EMBL" id="MBU9713127.1"/>
    </source>
</evidence>
<comment type="caution">
    <text evidence="2">The sequence shown here is derived from an EMBL/GenBank/DDBJ whole genome shotgun (WGS) entry which is preliminary data.</text>
</comment>
<gene>
    <name evidence="2" type="ORF">KS419_15455</name>
</gene>